<dbReference type="Pfam" id="PF17820">
    <property type="entry name" value="PDZ_6"/>
    <property type="match status" value="1"/>
</dbReference>
<dbReference type="CDD" id="cd06163">
    <property type="entry name" value="S2P-M50_PDZ_RseP-like"/>
    <property type="match status" value="2"/>
</dbReference>
<evidence type="ECO:0000256" key="11">
    <source>
        <dbReference type="RuleBase" id="RU362031"/>
    </source>
</evidence>
<feature type="domain" description="PDZ" evidence="12">
    <location>
        <begin position="224"/>
        <end position="260"/>
    </location>
</feature>
<feature type="transmembrane region" description="Helical" evidence="11">
    <location>
        <begin position="6"/>
        <end position="29"/>
    </location>
</feature>
<dbReference type="GO" id="GO:0016020">
    <property type="term" value="C:membrane"/>
    <property type="evidence" value="ECO:0007669"/>
    <property type="project" value="UniProtKB-SubCell"/>
</dbReference>
<comment type="subcellular location">
    <subcellularLocation>
        <location evidence="2">Membrane</location>
        <topology evidence="2">Multi-pass membrane protein</topology>
    </subcellularLocation>
</comment>
<sequence>MFEVIWSLLALVVTLGILVTFHEFGHFWVARKNGVKVLKFSVGFGKPIWSRMGQDGTLYQVARIPLGGYVQMLDERVDEVAEADRPLSFNSKSIGQRAAIIAAGPLANFLLAIVVLWGMYLIGVPTVKPVIGSVQSNSIAAAAELPVNAEIIGIDGVPTRDWQEVNLAFAGAIGQDTAELELRLPSGRTSRYQLDLEGWRLSDEQVATFRQLGIEPFRPQPTQVLAQIAENSPAAAAGLEVGDKIIRIDGTLMSDWSQTQEFIGQNPGRTLVFEVERDSQRQTLEVSLGRRQPTTDAQELGYLGVVPSLEPYPEAYQFVHRYGPLDGLVEGAQHTWRLMTLSVEMLGKLVTGTVSIKHLSGPVAIAEGAGVSASYGLVYFLGFLALISVNLGIINLLPLPVLDGGHLVFLGLEKLKGRPVSERTQEIAYRIGGALIFALMAIAISNDILRLVS</sequence>
<dbReference type="PANTHER" id="PTHR42837">
    <property type="entry name" value="REGULATOR OF SIGMA-E PROTEASE RSEP"/>
    <property type="match status" value="1"/>
</dbReference>
<dbReference type="InterPro" id="IPR004387">
    <property type="entry name" value="Pept_M50_Zn"/>
</dbReference>
<keyword evidence="7 11" id="KW-0862">Zinc</keyword>
<evidence type="ECO:0000256" key="3">
    <source>
        <dbReference type="ARBA" id="ARBA00007931"/>
    </source>
</evidence>
<dbReference type="InterPro" id="IPR036034">
    <property type="entry name" value="PDZ_sf"/>
</dbReference>
<dbReference type="Gene3D" id="2.30.42.10">
    <property type="match status" value="2"/>
</dbReference>
<keyword evidence="8 11" id="KW-1133">Transmembrane helix</keyword>
<evidence type="ECO:0000259" key="12">
    <source>
        <dbReference type="PROSITE" id="PS50106"/>
    </source>
</evidence>
<accession>A0A432ZNS1</accession>
<keyword evidence="9 11" id="KW-0482">Metalloprotease</keyword>
<protein>
    <recommendedName>
        <fullName evidence="11">Zinc metalloprotease</fullName>
        <ecNumber evidence="11">3.4.24.-</ecNumber>
    </recommendedName>
</protein>
<dbReference type="GO" id="GO:0006508">
    <property type="term" value="P:proteolysis"/>
    <property type="evidence" value="ECO:0007669"/>
    <property type="project" value="UniProtKB-KW"/>
</dbReference>
<gene>
    <name evidence="13" type="ORF">CWI83_02980</name>
</gene>
<keyword evidence="6 11" id="KW-0378">Hydrolase</keyword>
<dbReference type="GO" id="GO:0004222">
    <property type="term" value="F:metalloendopeptidase activity"/>
    <property type="evidence" value="ECO:0007669"/>
    <property type="project" value="InterPro"/>
</dbReference>
<evidence type="ECO:0000256" key="7">
    <source>
        <dbReference type="ARBA" id="ARBA00022833"/>
    </source>
</evidence>
<dbReference type="AlphaFoldDB" id="A0A432ZNS1"/>
<dbReference type="OrthoDB" id="9782003at2"/>
<dbReference type="PROSITE" id="PS50106">
    <property type="entry name" value="PDZ"/>
    <property type="match status" value="1"/>
</dbReference>
<evidence type="ECO:0000256" key="10">
    <source>
        <dbReference type="ARBA" id="ARBA00023136"/>
    </source>
</evidence>
<dbReference type="InterPro" id="IPR041489">
    <property type="entry name" value="PDZ_6"/>
</dbReference>
<dbReference type="Proteomes" id="UP000288279">
    <property type="component" value="Unassembled WGS sequence"/>
</dbReference>
<keyword evidence="5 11" id="KW-0812">Transmembrane</keyword>
<dbReference type="NCBIfam" id="NF008046">
    <property type="entry name" value="PRK10779.1"/>
    <property type="match status" value="1"/>
</dbReference>
<feature type="transmembrane region" description="Helical" evidence="11">
    <location>
        <begin position="427"/>
        <end position="445"/>
    </location>
</feature>
<dbReference type="GO" id="GO:0046872">
    <property type="term" value="F:metal ion binding"/>
    <property type="evidence" value="ECO:0007669"/>
    <property type="project" value="UniProtKB-KW"/>
</dbReference>
<evidence type="ECO:0000256" key="9">
    <source>
        <dbReference type="ARBA" id="ARBA00023049"/>
    </source>
</evidence>
<reference evidence="13 14" key="1">
    <citation type="journal article" date="2011" name="Front. Microbiol.">
        <title>Genomic signatures of strain selection and enhancement in Bacillus atrophaeus var. globigii, a historical biowarfare simulant.</title>
        <authorList>
            <person name="Gibbons H.S."/>
            <person name="Broomall S.M."/>
            <person name="McNew L.A."/>
            <person name="Daligault H."/>
            <person name="Chapman C."/>
            <person name="Bruce D."/>
            <person name="Karavis M."/>
            <person name="Krepps M."/>
            <person name="McGregor P.A."/>
            <person name="Hong C."/>
            <person name="Park K.H."/>
            <person name="Akmal A."/>
            <person name="Feldman A."/>
            <person name="Lin J.S."/>
            <person name="Chang W.E."/>
            <person name="Higgs B.W."/>
            <person name="Demirev P."/>
            <person name="Lindquist J."/>
            <person name="Liem A."/>
            <person name="Fochler E."/>
            <person name="Read T.D."/>
            <person name="Tapia R."/>
            <person name="Johnson S."/>
            <person name="Bishop-Lilly K.A."/>
            <person name="Detter C."/>
            <person name="Han C."/>
            <person name="Sozhamannan S."/>
            <person name="Rosenzweig C.N."/>
            <person name="Skowronski E.W."/>
        </authorList>
    </citation>
    <scope>NUCLEOTIDE SEQUENCE [LARGE SCALE GENOMIC DNA]</scope>
    <source>
        <strain evidence="13 14">PIT1</strain>
    </source>
</reference>
<dbReference type="PANTHER" id="PTHR42837:SF2">
    <property type="entry name" value="MEMBRANE METALLOPROTEASE ARASP2, CHLOROPLASTIC-RELATED"/>
    <property type="match status" value="1"/>
</dbReference>
<evidence type="ECO:0000256" key="8">
    <source>
        <dbReference type="ARBA" id="ARBA00022989"/>
    </source>
</evidence>
<evidence type="ECO:0000313" key="14">
    <source>
        <dbReference type="Proteomes" id="UP000288279"/>
    </source>
</evidence>
<dbReference type="InterPro" id="IPR001478">
    <property type="entry name" value="PDZ"/>
</dbReference>
<keyword evidence="4" id="KW-0645">Protease</keyword>
<keyword evidence="11" id="KW-0479">Metal-binding</keyword>
<keyword evidence="14" id="KW-1185">Reference proteome</keyword>
<dbReference type="CDD" id="cd23081">
    <property type="entry name" value="cpPDZ_EcRseP-like"/>
    <property type="match status" value="1"/>
</dbReference>
<feature type="transmembrane region" description="Helical" evidence="11">
    <location>
        <begin position="98"/>
        <end position="120"/>
    </location>
</feature>
<proteinExistence type="inferred from homology"/>
<evidence type="ECO:0000256" key="4">
    <source>
        <dbReference type="ARBA" id="ARBA00022670"/>
    </source>
</evidence>
<dbReference type="EC" id="3.4.24.-" evidence="11"/>
<evidence type="ECO:0000256" key="1">
    <source>
        <dbReference type="ARBA" id="ARBA00001947"/>
    </source>
</evidence>
<dbReference type="SMART" id="SM00228">
    <property type="entry name" value="PDZ"/>
    <property type="match status" value="2"/>
</dbReference>
<feature type="transmembrane region" description="Helical" evidence="11">
    <location>
        <begin position="377"/>
        <end position="397"/>
    </location>
</feature>
<dbReference type="EMBL" id="PIQG01000001">
    <property type="protein sequence ID" value="RUO79486.1"/>
    <property type="molecule type" value="Genomic_DNA"/>
</dbReference>
<evidence type="ECO:0000313" key="13">
    <source>
        <dbReference type="EMBL" id="RUO79486.1"/>
    </source>
</evidence>
<keyword evidence="10 11" id="KW-0472">Membrane</keyword>
<comment type="cofactor">
    <cofactor evidence="1 11">
        <name>Zn(2+)</name>
        <dbReference type="ChEBI" id="CHEBI:29105"/>
    </cofactor>
</comment>
<evidence type="ECO:0000256" key="2">
    <source>
        <dbReference type="ARBA" id="ARBA00004141"/>
    </source>
</evidence>
<name>A0A432ZNS1_9GAMM</name>
<comment type="similarity">
    <text evidence="3 11">Belongs to the peptidase M50B family.</text>
</comment>
<evidence type="ECO:0000256" key="6">
    <source>
        <dbReference type="ARBA" id="ARBA00022801"/>
    </source>
</evidence>
<dbReference type="Pfam" id="PF02163">
    <property type="entry name" value="Peptidase_M50"/>
    <property type="match status" value="1"/>
</dbReference>
<comment type="caution">
    <text evidence="13">The sequence shown here is derived from an EMBL/GenBank/DDBJ whole genome shotgun (WGS) entry which is preliminary data.</text>
</comment>
<dbReference type="SUPFAM" id="SSF50156">
    <property type="entry name" value="PDZ domain-like"/>
    <property type="match status" value="2"/>
</dbReference>
<organism evidence="13 14">
    <name type="scientific">Pseudidiomarina taiwanensis</name>
    <dbReference type="NCBI Taxonomy" id="337250"/>
    <lineage>
        <taxon>Bacteria</taxon>
        <taxon>Pseudomonadati</taxon>
        <taxon>Pseudomonadota</taxon>
        <taxon>Gammaproteobacteria</taxon>
        <taxon>Alteromonadales</taxon>
        <taxon>Idiomarinaceae</taxon>
        <taxon>Pseudidiomarina</taxon>
    </lineage>
</organism>
<dbReference type="RefSeq" id="WP_126825499.1">
    <property type="nucleotide sequence ID" value="NZ_PIQG01000001.1"/>
</dbReference>
<dbReference type="NCBIfam" id="TIGR00054">
    <property type="entry name" value="RIP metalloprotease RseP"/>
    <property type="match status" value="1"/>
</dbReference>
<evidence type="ECO:0000256" key="5">
    <source>
        <dbReference type="ARBA" id="ARBA00022692"/>
    </source>
</evidence>
<dbReference type="InterPro" id="IPR008915">
    <property type="entry name" value="Peptidase_M50"/>
</dbReference>